<dbReference type="NCBIfam" id="TIGR01509">
    <property type="entry name" value="HAD-SF-IA-v3"/>
    <property type="match status" value="1"/>
</dbReference>
<dbReference type="InterPro" id="IPR036412">
    <property type="entry name" value="HAD-like_sf"/>
</dbReference>
<dbReference type="InterPro" id="IPR006439">
    <property type="entry name" value="HAD-SF_hydro_IA"/>
</dbReference>
<reference evidence="1" key="1">
    <citation type="submission" date="2020-05" db="EMBL/GenBank/DDBJ databases">
        <authorList>
            <person name="Chiriac C."/>
            <person name="Salcher M."/>
            <person name="Ghai R."/>
            <person name="Kavagutti S V."/>
        </authorList>
    </citation>
    <scope>NUCLEOTIDE SEQUENCE</scope>
</reference>
<dbReference type="PANTHER" id="PTHR18901">
    <property type="entry name" value="2-DEOXYGLUCOSE-6-PHOSPHATE PHOSPHATASE 2"/>
    <property type="match status" value="1"/>
</dbReference>
<dbReference type="SFLD" id="SFLDS00003">
    <property type="entry name" value="Haloacid_Dehalogenase"/>
    <property type="match status" value="1"/>
</dbReference>
<sequence length="223" mass="24001">MPNAPLAGPVELVIFDHDGVLVDSEIIAMDLCSSLLSEHGVPTTVDEAIRVYLGSSLDSVMDAIEHGGTAIDRVAFDQRFHDELFAGFRRELQPIPGMRLLLEQLNAAGMPFVIASSGSSQRVNLGITTTELVEFFPDHVITTRDHVERGKPFPDLFLLAAERAGVDPAACLVIEDSPHGVEAAHRAGMRVVGLSYRTPIDRLAAADWVVTDAADILPLILGA</sequence>
<dbReference type="Gene3D" id="3.40.50.1000">
    <property type="entry name" value="HAD superfamily/HAD-like"/>
    <property type="match status" value="1"/>
</dbReference>
<dbReference type="InterPro" id="IPR023214">
    <property type="entry name" value="HAD_sf"/>
</dbReference>
<dbReference type="EMBL" id="CAFBLS010000010">
    <property type="protein sequence ID" value="CAB4859885.1"/>
    <property type="molecule type" value="Genomic_DNA"/>
</dbReference>
<dbReference type="InterPro" id="IPR041492">
    <property type="entry name" value="HAD_2"/>
</dbReference>
<dbReference type="SUPFAM" id="SSF56784">
    <property type="entry name" value="HAD-like"/>
    <property type="match status" value="1"/>
</dbReference>
<dbReference type="Gene3D" id="1.10.150.240">
    <property type="entry name" value="Putative phosphatase, domain 2"/>
    <property type="match status" value="1"/>
</dbReference>
<accession>A0A6J7CSG2</accession>
<dbReference type="Pfam" id="PF13419">
    <property type="entry name" value="HAD_2"/>
    <property type="match status" value="1"/>
</dbReference>
<dbReference type="PANTHER" id="PTHR18901:SF38">
    <property type="entry name" value="PSEUDOURIDINE-5'-PHOSPHATASE"/>
    <property type="match status" value="1"/>
</dbReference>
<dbReference type="SFLD" id="SFLDG01129">
    <property type="entry name" value="C1.5:_HAD__Beta-PGM__Phosphata"/>
    <property type="match status" value="1"/>
</dbReference>
<evidence type="ECO:0000313" key="1">
    <source>
        <dbReference type="EMBL" id="CAB4859885.1"/>
    </source>
</evidence>
<organism evidence="1">
    <name type="scientific">freshwater metagenome</name>
    <dbReference type="NCBI Taxonomy" id="449393"/>
    <lineage>
        <taxon>unclassified sequences</taxon>
        <taxon>metagenomes</taxon>
        <taxon>ecological metagenomes</taxon>
    </lineage>
</organism>
<protein>
    <submittedName>
        <fullName evidence="1">Unannotated protein</fullName>
    </submittedName>
</protein>
<name>A0A6J7CSG2_9ZZZZ</name>
<dbReference type="AlphaFoldDB" id="A0A6J7CSG2"/>
<dbReference type="SFLD" id="SFLDG01135">
    <property type="entry name" value="C1.5.6:_HAD__Beta-PGM__Phospha"/>
    <property type="match status" value="1"/>
</dbReference>
<dbReference type="InterPro" id="IPR023198">
    <property type="entry name" value="PGP-like_dom2"/>
</dbReference>
<gene>
    <name evidence="1" type="ORF">UFOPK3402_00152</name>
</gene>
<proteinExistence type="predicted"/>